<name>A0A455XCN4_9CAUD</name>
<proteinExistence type="predicted"/>
<accession>A0A455XCN4</accession>
<sequence length="209" mass="24182">MRRRGQDDPSRADGLAFVKDGHRVHVEDADGTATARIAAFMDANQVRNWSFVHHPYIFWLLRPEQDRYLCVLGEAVADERELGRGSSVHFEIPFWTSGPASQPVKRLCPDSHRRVKHLCTNSPVRWNQSAVSLIATLPRHGPSCLQTSNHKLISILARTRPKDSNRRRLARMSTFTRRLISYRRPLMTKTRRRVCPSRHSQYLVSYRSQ</sequence>
<reference evidence="1 2" key="1">
    <citation type="submission" date="2019-03" db="EMBL/GenBank/DDBJ databases">
        <title>Complete Genome Sequences of Pseudomonas aeruginosa Bacteriophages PhiR12, PhiR26, PhiS12-3 and PhiS50.</title>
        <authorList>
            <person name="Fujiki J."/>
            <person name="Furusawa T."/>
            <person name="Hashimoto N."/>
            <person name="Kawaguchi C."/>
            <person name="Sasaki M."/>
            <person name="Sawa H."/>
            <person name="Iwano H."/>
        </authorList>
    </citation>
    <scope>NUCLEOTIDE SEQUENCE [LARGE SCALE GENOMIC DNA]</scope>
</reference>
<organism evidence="1 2">
    <name type="scientific">Pseudomonas phage R12</name>
    <dbReference type="NCBI Taxonomy" id="2562635"/>
    <lineage>
        <taxon>Viruses</taxon>
        <taxon>Duplodnaviria</taxon>
        <taxon>Heunggongvirae</taxon>
        <taxon>Uroviricota</taxon>
        <taxon>Caudoviricetes</taxon>
        <taxon>Lindbergviridae</taxon>
        <taxon>Pbunavirus</taxon>
        <taxon>Pbunavirus R12</taxon>
    </lineage>
</organism>
<evidence type="ECO:0000313" key="2">
    <source>
        <dbReference type="Proteomes" id="UP000305811"/>
    </source>
</evidence>
<protein>
    <submittedName>
        <fullName evidence="1">Uncharacterized protein</fullName>
    </submittedName>
</protein>
<dbReference type="EMBL" id="LC472881">
    <property type="protein sequence ID" value="BBJ26657.1"/>
    <property type="molecule type" value="Genomic_DNA"/>
</dbReference>
<dbReference type="GeneID" id="55603296"/>
<keyword evidence="2" id="KW-1185">Reference proteome</keyword>
<dbReference type="Proteomes" id="UP000305811">
    <property type="component" value="Segment"/>
</dbReference>
<evidence type="ECO:0000313" key="1">
    <source>
        <dbReference type="EMBL" id="BBJ26657.1"/>
    </source>
</evidence>
<dbReference type="KEGG" id="vg:55603296"/>
<dbReference type="RefSeq" id="YP_009833243.1">
    <property type="nucleotide sequence ID" value="NC_048662.1"/>
</dbReference>